<gene>
    <name evidence="1" type="ordered locus">Achl_4105</name>
</gene>
<name>B8HI09_PSECP</name>
<sequence length="383" mass="42184">MELFAPDETAAIEQALIADGANLRALPLERLGFYGGRPRPLPVAIGNCFYDEDEDWDERYAGNEPRREADRRQAQLVAGALWRGCARLLEGLFDDLCELGDLEAAGGDVQDFIENESEVLHGLPPAFAQEYDSYFVRRFLVVAADMTTKLAGKWTPPSCVAQELAVRCLVGVTDAYLDEVDVDVERGWGSYVFDALVEDADYEFLYDITSVGRREALLRMSHVDTINLGFNSWFEPFGDRPLSAFVDPEPPARPQLQPSEYTVDPEAFPGEARQSALDSGELEDLSYYTDEGPFTCPLAITREAREATVAAAPDPDNEEQTEQETDSYYRIIAAAAAAVQEEPDRVSARFNVPAQDGNGVWLTLVAGPDDAGGQHLTVQLATP</sequence>
<dbReference type="RefSeq" id="WP_012623073.1">
    <property type="nucleotide sequence ID" value="NC_011879.1"/>
</dbReference>
<reference evidence="1" key="1">
    <citation type="submission" date="2009-01" db="EMBL/GenBank/DDBJ databases">
        <title>Complete sequence of plasmid1 of Arthrobacter chlorophenolicus A6.</title>
        <authorList>
            <consortium name="US DOE Joint Genome Institute"/>
            <person name="Lucas S."/>
            <person name="Copeland A."/>
            <person name="Lapidus A."/>
            <person name="Glavina del Rio T."/>
            <person name="Tice H."/>
            <person name="Bruce D."/>
            <person name="Goodwin L."/>
            <person name="Pitluck S."/>
            <person name="Goltsman E."/>
            <person name="Clum A."/>
            <person name="Larimer F."/>
            <person name="Land M."/>
            <person name="Hauser L."/>
            <person name="Kyrpides N."/>
            <person name="Mikhailova N."/>
            <person name="Jansson J."/>
            <person name="Richardson P."/>
        </authorList>
    </citation>
    <scope>NUCLEOTIDE SEQUENCE [LARGE SCALE GENOMIC DNA]</scope>
    <source>
        <strain evidence="1">A6</strain>
        <plasmid evidence="1">pACHL01</plasmid>
    </source>
</reference>
<dbReference type="Proteomes" id="UP000002505">
    <property type="component" value="Plasmid pACHL01"/>
</dbReference>
<accession>B8HI09</accession>
<protein>
    <submittedName>
        <fullName evidence="1">Uncharacterized protein</fullName>
    </submittedName>
</protein>
<dbReference type="OrthoDB" id="4929423at2"/>
<evidence type="ECO:0000313" key="1">
    <source>
        <dbReference type="EMBL" id="ACL42056.1"/>
    </source>
</evidence>
<dbReference type="KEGG" id="ach:Achl_4105"/>
<dbReference type="AlphaFoldDB" id="B8HI09"/>
<geneLocation type="plasmid" evidence="1 2">
    <name>pACHL01</name>
</geneLocation>
<dbReference type="EMBL" id="CP001342">
    <property type="protein sequence ID" value="ACL42056.1"/>
    <property type="molecule type" value="Genomic_DNA"/>
</dbReference>
<dbReference type="HOGENOM" id="CLU_720888_0_0_11"/>
<organism evidence="1 2">
    <name type="scientific">Pseudarthrobacter chlorophenolicus (strain ATCC 700700 / DSM 12829 / CIP 107037 / JCM 12360 / KCTC 9906 / NCIMB 13794 / A6)</name>
    <name type="common">Arthrobacter chlorophenolicus</name>
    <dbReference type="NCBI Taxonomy" id="452863"/>
    <lineage>
        <taxon>Bacteria</taxon>
        <taxon>Bacillati</taxon>
        <taxon>Actinomycetota</taxon>
        <taxon>Actinomycetes</taxon>
        <taxon>Micrococcales</taxon>
        <taxon>Micrococcaceae</taxon>
        <taxon>Pseudarthrobacter</taxon>
    </lineage>
</organism>
<evidence type="ECO:0000313" key="2">
    <source>
        <dbReference type="Proteomes" id="UP000002505"/>
    </source>
</evidence>
<keyword evidence="1" id="KW-0614">Plasmid</keyword>
<proteinExistence type="predicted"/>
<keyword evidence="2" id="KW-1185">Reference proteome</keyword>